<feature type="non-terminal residue" evidence="5">
    <location>
        <position position="97"/>
    </location>
</feature>
<dbReference type="GO" id="GO:1990904">
    <property type="term" value="C:ribonucleoprotein complex"/>
    <property type="evidence" value="ECO:0007669"/>
    <property type="project" value="UniProtKB-KW"/>
</dbReference>
<dbReference type="PRINTS" id="PR00061">
    <property type="entry name" value="RIBOSOMALL19"/>
</dbReference>
<dbReference type="GO" id="GO:0003735">
    <property type="term" value="F:structural constituent of ribosome"/>
    <property type="evidence" value="ECO:0000318"/>
    <property type="project" value="GO_Central"/>
</dbReference>
<protein>
    <recommendedName>
        <fullName evidence="7">Ribosomal protein L19</fullName>
    </recommendedName>
</protein>
<name>D8QXF3_SELML</name>
<dbReference type="Gramene" id="EFJ17438">
    <property type="protein sequence ID" value="EFJ17438"/>
    <property type="gene ID" value="SELMODRAFT_7730"/>
</dbReference>
<keyword evidence="3" id="KW-0687">Ribonucleoprotein</keyword>
<dbReference type="AlphaFoldDB" id="D8QXF3"/>
<dbReference type="KEGG" id="smo:SELMODRAFT_7730"/>
<gene>
    <name evidence="4" type="ORF">SELMODRAFT_7730</name>
    <name evidence="5" type="ORF">SELMODRAFT_7731</name>
</gene>
<dbReference type="GO" id="GO:0006412">
    <property type="term" value="P:translation"/>
    <property type="evidence" value="ECO:0007669"/>
    <property type="project" value="InterPro"/>
</dbReference>
<keyword evidence="6" id="KW-1185">Reference proteome</keyword>
<dbReference type="NCBIfam" id="TIGR01024">
    <property type="entry name" value="rplS_bact"/>
    <property type="match status" value="1"/>
</dbReference>
<evidence type="ECO:0000256" key="3">
    <source>
        <dbReference type="ARBA" id="ARBA00023274"/>
    </source>
</evidence>
<keyword evidence="2" id="KW-0689">Ribosomal protein</keyword>
<evidence type="ECO:0000313" key="5">
    <source>
        <dbReference type="EMBL" id="EFJ35036.1"/>
    </source>
</evidence>
<dbReference type="InParanoid" id="D8QXF3"/>
<dbReference type="HOGENOM" id="CLU_103507_2_3_1"/>
<dbReference type="GO" id="GO:0003729">
    <property type="term" value="F:mRNA binding"/>
    <property type="evidence" value="ECO:0007669"/>
    <property type="project" value="UniProtKB-ARBA"/>
</dbReference>
<dbReference type="Gene3D" id="2.30.30.790">
    <property type="match status" value="1"/>
</dbReference>
<dbReference type="Pfam" id="PF01245">
    <property type="entry name" value="Ribosomal_L19"/>
    <property type="match status" value="1"/>
</dbReference>
<dbReference type="KEGG" id="smo:SELMODRAFT_7731"/>
<dbReference type="Gramene" id="EFJ35036">
    <property type="protein sequence ID" value="EFJ35036"/>
    <property type="gene ID" value="SELMODRAFT_7731"/>
</dbReference>
<dbReference type="InterPro" id="IPR038657">
    <property type="entry name" value="Ribosomal_bL19_sf"/>
</dbReference>
<dbReference type="OMA" id="VERPHFL"/>
<evidence type="ECO:0000256" key="2">
    <source>
        <dbReference type="ARBA" id="ARBA00022980"/>
    </source>
</evidence>
<sequence length="97" mass="11341">QAIEEATKDRDIPDLRPGYVVQIRLEVPETKRRVSLLRGIVICRRNNGVNTTFTIRRIFAGVGVEMVFPLYSPNIKEITVLQKKKVRRAKLYYLRKK</sequence>
<evidence type="ECO:0000313" key="4">
    <source>
        <dbReference type="EMBL" id="EFJ17438.1"/>
    </source>
</evidence>
<dbReference type="InterPro" id="IPR001857">
    <property type="entry name" value="Ribosomal_bL19"/>
</dbReference>
<comment type="similarity">
    <text evidence="1">Belongs to the bacterial ribosomal protein bL19 family.</text>
</comment>
<proteinExistence type="inferred from homology"/>
<dbReference type="EMBL" id="GL377614">
    <property type="protein sequence ID" value="EFJ17438.1"/>
    <property type="molecule type" value="Genomic_DNA"/>
</dbReference>
<dbReference type="FunFam" id="2.30.30.790:FF:000004">
    <property type="entry name" value="50S ribosomal protein L19, chloroplastic"/>
    <property type="match status" value="1"/>
</dbReference>
<dbReference type="eggNOG" id="KOG1698">
    <property type="taxonomic scope" value="Eukaryota"/>
</dbReference>
<feature type="non-terminal residue" evidence="5">
    <location>
        <position position="1"/>
    </location>
</feature>
<dbReference type="GO" id="GO:0005840">
    <property type="term" value="C:ribosome"/>
    <property type="evidence" value="ECO:0007669"/>
    <property type="project" value="UniProtKB-KW"/>
</dbReference>
<dbReference type="PIRSF" id="PIRSF002191">
    <property type="entry name" value="Ribosomal_L19"/>
    <property type="match status" value="1"/>
</dbReference>
<dbReference type="SUPFAM" id="SSF50104">
    <property type="entry name" value="Translation proteins SH3-like domain"/>
    <property type="match status" value="1"/>
</dbReference>
<evidence type="ECO:0008006" key="7">
    <source>
        <dbReference type="Google" id="ProtNLM"/>
    </source>
</evidence>
<dbReference type="OrthoDB" id="432645at2759"/>
<dbReference type="EMBL" id="GL377568">
    <property type="protein sequence ID" value="EFJ35036.1"/>
    <property type="molecule type" value="Genomic_DNA"/>
</dbReference>
<accession>D8QXF3</accession>
<evidence type="ECO:0000313" key="6">
    <source>
        <dbReference type="Proteomes" id="UP000001514"/>
    </source>
</evidence>
<dbReference type="PANTHER" id="PTHR15680:SF9">
    <property type="entry name" value="LARGE RIBOSOMAL SUBUNIT PROTEIN BL19M"/>
    <property type="match status" value="1"/>
</dbReference>
<dbReference type="PANTHER" id="PTHR15680">
    <property type="entry name" value="RIBOSOMAL PROTEIN L19"/>
    <property type="match status" value="1"/>
</dbReference>
<dbReference type="InterPro" id="IPR008991">
    <property type="entry name" value="Translation_prot_SH3-like_sf"/>
</dbReference>
<dbReference type="Proteomes" id="UP000001514">
    <property type="component" value="Unassembled WGS sequence"/>
</dbReference>
<dbReference type="STRING" id="88036.D8QXF3"/>
<evidence type="ECO:0000256" key="1">
    <source>
        <dbReference type="ARBA" id="ARBA00005781"/>
    </source>
</evidence>
<reference evidence="5 6" key="1">
    <citation type="journal article" date="2011" name="Science">
        <title>The Selaginella genome identifies genetic changes associated with the evolution of vascular plants.</title>
        <authorList>
            <person name="Banks J.A."/>
            <person name="Nishiyama T."/>
            <person name="Hasebe M."/>
            <person name="Bowman J.L."/>
            <person name="Gribskov M."/>
            <person name="dePamphilis C."/>
            <person name="Albert V.A."/>
            <person name="Aono N."/>
            <person name="Aoyama T."/>
            <person name="Ambrose B.A."/>
            <person name="Ashton N.W."/>
            <person name="Axtell M.J."/>
            <person name="Barker E."/>
            <person name="Barker M.S."/>
            <person name="Bennetzen J.L."/>
            <person name="Bonawitz N.D."/>
            <person name="Chapple C."/>
            <person name="Cheng C."/>
            <person name="Correa L.G."/>
            <person name="Dacre M."/>
            <person name="DeBarry J."/>
            <person name="Dreyer I."/>
            <person name="Elias M."/>
            <person name="Engstrom E.M."/>
            <person name="Estelle M."/>
            <person name="Feng L."/>
            <person name="Finet C."/>
            <person name="Floyd S.K."/>
            <person name="Frommer W.B."/>
            <person name="Fujita T."/>
            <person name="Gramzow L."/>
            <person name="Gutensohn M."/>
            <person name="Harholt J."/>
            <person name="Hattori M."/>
            <person name="Heyl A."/>
            <person name="Hirai T."/>
            <person name="Hiwatashi Y."/>
            <person name="Ishikawa M."/>
            <person name="Iwata M."/>
            <person name="Karol K.G."/>
            <person name="Koehler B."/>
            <person name="Kolukisaoglu U."/>
            <person name="Kubo M."/>
            <person name="Kurata T."/>
            <person name="Lalonde S."/>
            <person name="Li K."/>
            <person name="Li Y."/>
            <person name="Litt A."/>
            <person name="Lyons E."/>
            <person name="Manning G."/>
            <person name="Maruyama T."/>
            <person name="Michael T.P."/>
            <person name="Mikami K."/>
            <person name="Miyazaki S."/>
            <person name="Morinaga S."/>
            <person name="Murata T."/>
            <person name="Mueller-Roeber B."/>
            <person name="Nelson D.R."/>
            <person name="Obara M."/>
            <person name="Oguri Y."/>
            <person name="Olmstead R.G."/>
            <person name="Onodera N."/>
            <person name="Petersen B.L."/>
            <person name="Pils B."/>
            <person name="Prigge M."/>
            <person name="Rensing S.A."/>
            <person name="Riano-Pachon D.M."/>
            <person name="Roberts A.W."/>
            <person name="Sato Y."/>
            <person name="Scheller H.V."/>
            <person name="Schulz B."/>
            <person name="Schulz C."/>
            <person name="Shakirov E.V."/>
            <person name="Shibagaki N."/>
            <person name="Shinohara N."/>
            <person name="Shippen D.E."/>
            <person name="Soerensen I."/>
            <person name="Sotooka R."/>
            <person name="Sugimoto N."/>
            <person name="Sugita M."/>
            <person name="Sumikawa N."/>
            <person name="Tanurdzic M."/>
            <person name="Theissen G."/>
            <person name="Ulvskov P."/>
            <person name="Wakazuki S."/>
            <person name="Weng J.K."/>
            <person name="Willats W.W."/>
            <person name="Wipf D."/>
            <person name="Wolf P.G."/>
            <person name="Yang L."/>
            <person name="Zimmer A.D."/>
            <person name="Zhu Q."/>
            <person name="Mitros T."/>
            <person name="Hellsten U."/>
            <person name="Loque D."/>
            <person name="Otillar R."/>
            <person name="Salamov A."/>
            <person name="Schmutz J."/>
            <person name="Shapiro H."/>
            <person name="Lindquist E."/>
            <person name="Lucas S."/>
            <person name="Rokhsar D."/>
            <person name="Grigoriev I.V."/>
        </authorList>
    </citation>
    <scope>NUCLEOTIDE SEQUENCE [LARGE SCALE GENOMIC DNA]</scope>
</reference>
<organism evidence="6">
    <name type="scientific">Selaginella moellendorffii</name>
    <name type="common">Spikemoss</name>
    <dbReference type="NCBI Taxonomy" id="88036"/>
    <lineage>
        <taxon>Eukaryota</taxon>
        <taxon>Viridiplantae</taxon>
        <taxon>Streptophyta</taxon>
        <taxon>Embryophyta</taxon>
        <taxon>Tracheophyta</taxon>
        <taxon>Lycopodiopsida</taxon>
        <taxon>Selaginellales</taxon>
        <taxon>Selaginellaceae</taxon>
        <taxon>Selaginella</taxon>
    </lineage>
</organism>